<name>A0ABS2TVV5_9ACTN</name>
<reference evidence="2 3" key="1">
    <citation type="submission" date="2021-01" db="EMBL/GenBank/DDBJ databases">
        <title>Streptomyces acididurans sp. nov., isolated from a peat swamp forest soil.</title>
        <authorList>
            <person name="Chantavorakit T."/>
            <person name="Duangmal K."/>
        </authorList>
    </citation>
    <scope>NUCLEOTIDE SEQUENCE [LARGE SCALE GENOMIC DNA]</scope>
    <source>
        <strain evidence="2 3">KK5PA1</strain>
    </source>
</reference>
<protein>
    <submittedName>
        <fullName evidence="2">IS701 family transposase</fullName>
    </submittedName>
</protein>
<dbReference type="InterPro" id="IPR039365">
    <property type="entry name" value="IS701-like"/>
</dbReference>
<dbReference type="SUPFAM" id="SSF53098">
    <property type="entry name" value="Ribonuclease H-like"/>
    <property type="match status" value="1"/>
</dbReference>
<dbReference type="InterPro" id="IPR038721">
    <property type="entry name" value="IS701-like_DDE_dom"/>
</dbReference>
<accession>A0ABS2TVV5</accession>
<dbReference type="NCBIfam" id="NF033540">
    <property type="entry name" value="transpos_IS701"/>
    <property type="match status" value="1"/>
</dbReference>
<dbReference type="Proteomes" id="UP000749040">
    <property type="component" value="Unassembled WGS sequence"/>
</dbReference>
<organism evidence="2 3">
    <name type="scientific">Actinacidiphila acididurans</name>
    <dbReference type="NCBI Taxonomy" id="2784346"/>
    <lineage>
        <taxon>Bacteria</taxon>
        <taxon>Bacillati</taxon>
        <taxon>Actinomycetota</taxon>
        <taxon>Actinomycetes</taxon>
        <taxon>Kitasatosporales</taxon>
        <taxon>Streptomycetaceae</taxon>
        <taxon>Actinacidiphila</taxon>
    </lineage>
</organism>
<sequence length="388" mass="43005">MRELNVRGGEADGLLAEYCRDLFSELPRSDQRAWAEVYVRGLLTVPGRKTPARISEHIVGKPAVAQLQQFVNQSPWDHLQVLGRLAGACAASLPVRAWALDTVAFPKTGKCSVGVSRQYSAADGKVLNCQLGMAASLVGDGCAVPVDWQLMLPAEWDQDAKRRTCAHVPSEARHLPDWQYGLQLVDELLVDWALSPRPVLVDWRRFPDEGLDDLLRGFEERGLGYLVRIDSSTGIRSAVGRHAGGRLSTAYDLGRQAQGRTKHTTVAWREGDPPRLRQTQFLSCLASESSGGPRSLRQPRWLLMEWPAGRDRPRNYWFTNLDTRQPAGVVGLAKLGDSSRSALEQMLRTAGLQDFEGRSFRGWHHHVTLASVAFGFGLLAMARADEGY</sequence>
<proteinExistence type="predicted"/>
<dbReference type="PANTHER" id="PTHR33627">
    <property type="entry name" value="TRANSPOSASE"/>
    <property type="match status" value="1"/>
</dbReference>
<evidence type="ECO:0000313" key="2">
    <source>
        <dbReference type="EMBL" id="MBM9507474.1"/>
    </source>
</evidence>
<comment type="caution">
    <text evidence="2">The sequence shown here is derived from an EMBL/GenBank/DDBJ whole genome shotgun (WGS) entry which is preliminary data.</text>
</comment>
<dbReference type="InterPro" id="IPR012337">
    <property type="entry name" value="RNaseH-like_sf"/>
</dbReference>
<evidence type="ECO:0000313" key="3">
    <source>
        <dbReference type="Proteomes" id="UP000749040"/>
    </source>
</evidence>
<gene>
    <name evidence="2" type="ORF">ITX44_23630</name>
</gene>
<dbReference type="PANTHER" id="PTHR33627:SF1">
    <property type="entry name" value="TRANSPOSASE"/>
    <property type="match status" value="1"/>
</dbReference>
<dbReference type="EMBL" id="JADKYB010000013">
    <property type="protein sequence ID" value="MBM9507474.1"/>
    <property type="molecule type" value="Genomic_DNA"/>
</dbReference>
<evidence type="ECO:0000259" key="1">
    <source>
        <dbReference type="Pfam" id="PF13546"/>
    </source>
</evidence>
<dbReference type="Pfam" id="PF13546">
    <property type="entry name" value="DDE_5"/>
    <property type="match status" value="1"/>
</dbReference>
<keyword evidence="3" id="KW-1185">Reference proteome</keyword>
<feature type="domain" description="Transposase IS701-like DDE" evidence="1">
    <location>
        <begin position="21"/>
        <end position="271"/>
    </location>
</feature>